<feature type="domain" description="HTH LytTR-type" evidence="3">
    <location>
        <begin position="139"/>
        <end position="206"/>
    </location>
</feature>
<protein>
    <submittedName>
        <fullName evidence="4">LytR/AlgR family response regulator transcription factor</fullName>
    </submittedName>
</protein>
<evidence type="ECO:0000313" key="4">
    <source>
        <dbReference type="EMBL" id="MFD2571458.1"/>
    </source>
</evidence>
<dbReference type="Gene3D" id="2.40.50.1020">
    <property type="entry name" value="LytTr DNA-binding domain"/>
    <property type="match status" value="1"/>
</dbReference>
<dbReference type="SMART" id="SM00850">
    <property type="entry name" value="LytTR"/>
    <property type="match status" value="1"/>
</dbReference>
<evidence type="ECO:0000313" key="5">
    <source>
        <dbReference type="Proteomes" id="UP001597469"/>
    </source>
</evidence>
<evidence type="ECO:0000256" key="1">
    <source>
        <dbReference type="PROSITE-ProRule" id="PRU00169"/>
    </source>
</evidence>
<dbReference type="EMBL" id="JBHULN010000006">
    <property type="protein sequence ID" value="MFD2571458.1"/>
    <property type="molecule type" value="Genomic_DNA"/>
</dbReference>
<sequence length="239" mass="27229">MTPKLRCAVVDDEPLAVELLTSYIARLPDLELVGTSSNAVDAFGLVQRKAVDLLFLDIQMPRLTGIDFLKTLTRPPMVVMTTAYREFALEGYELDVVDFLLKPILFDRFMKGVGKAFQRRLPDTPEAASSNQPTAQSHLYIRVDKEVVKVLLTDILWVESMKDYVKIKTHQQTFVTYLRISYLEETLPSLQFIRIHRSFIVASAKITAFSAYTVRVGTTELPIGRNYRSEVMRYLEKAG</sequence>
<dbReference type="SMART" id="SM00448">
    <property type="entry name" value="REC"/>
    <property type="match status" value="1"/>
</dbReference>
<dbReference type="Gene3D" id="3.40.50.2300">
    <property type="match status" value="1"/>
</dbReference>
<dbReference type="InterPro" id="IPR007492">
    <property type="entry name" value="LytTR_DNA-bd_dom"/>
</dbReference>
<dbReference type="Pfam" id="PF04397">
    <property type="entry name" value="LytTR"/>
    <property type="match status" value="1"/>
</dbReference>
<keyword evidence="1" id="KW-0597">Phosphoprotein</keyword>
<organism evidence="4 5">
    <name type="scientific">Spirosoma soli</name>
    <dbReference type="NCBI Taxonomy" id="1770529"/>
    <lineage>
        <taxon>Bacteria</taxon>
        <taxon>Pseudomonadati</taxon>
        <taxon>Bacteroidota</taxon>
        <taxon>Cytophagia</taxon>
        <taxon>Cytophagales</taxon>
        <taxon>Cytophagaceae</taxon>
        <taxon>Spirosoma</taxon>
    </lineage>
</organism>
<dbReference type="PROSITE" id="PS50110">
    <property type="entry name" value="RESPONSE_REGULATORY"/>
    <property type="match status" value="1"/>
</dbReference>
<feature type="domain" description="Response regulatory" evidence="2">
    <location>
        <begin position="6"/>
        <end position="117"/>
    </location>
</feature>
<feature type="modified residue" description="4-aspartylphosphate" evidence="1">
    <location>
        <position position="57"/>
    </location>
</feature>
<evidence type="ECO:0000259" key="3">
    <source>
        <dbReference type="PROSITE" id="PS50930"/>
    </source>
</evidence>
<name>A0ABW5M344_9BACT</name>
<keyword evidence="5" id="KW-1185">Reference proteome</keyword>
<evidence type="ECO:0000259" key="2">
    <source>
        <dbReference type="PROSITE" id="PS50110"/>
    </source>
</evidence>
<dbReference type="InterPro" id="IPR046947">
    <property type="entry name" value="LytR-like"/>
</dbReference>
<reference evidence="5" key="1">
    <citation type="journal article" date="2019" name="Int. J. Syst. Evol. Microbiol.">
        <title>The Global Catalogue of Microorganisms (GCM) 10K type strain sequencing project: providing services to taxonomists for standard genome sequencing and annotation.</title>
        <authorList>
            <consortium name="The Broad Institute Genomics Platform"/>
            <consortium name="The Broad Institute Genome Sequencing Center for Infectious Disease"/>
            <person name="Wu L."/>
            <person name="Ma J."/>
        </authorList>
    </citation>
    <scope>NUCLEOTIDE SEQUENCE [LARGE SCALE GENOMIC DNA]</scope>
    <source>
        <strain evidence="5">KCTC 42805</strain>
    </source>
</reference>
<accession>A0ABW5M344</accession>
<dbReference type="Proteomes" id="UP001597469">
    <property type="component" value="Unassembled WGS sequence"/>
</dbReference>
<dbReference type="SUPFAM" id="SSF52172">
    <property type="entry name" value="CheY-like"/>
    <property type="match status" value="1"/>
</dbReference>
<dbReference type="PANTHER" id="PTHR37299:SF1">
    <property type="entry name" value="STAGE 0 SPORULATION PROTEIN A HOMOLOG"/>
    <property type="match status" value="1"/>
</dbReference>
<dbReference type="InterPro" id="IPR001789">
    <property type="entry name" value="Sig_transdc_resp-reg_receiver"/>
</dbReference>
<gene>
    <name evidence="4" type="ORF">ACFSUS_12485</name>
</gene>
<dbReference type="Pfam" id="PF00072">
    <property type="entry name" value="Response_reg"/>
    <property type="match status" value="1"/>
</dbReference>
<comment type="caution">
    <text evidence="4">The sequence shown here is derived from an EMBL/GenBank/DDBJ whole genome shotgun (WGS) entry which is preliminary data.</text>
</comment>
<dbReference type="InterPro" id="IPR011006">
    <property type="entry name" value="CheY-like_superfamily"/>
</dbReference>
<dbReference type="PROSITE" id="PS50930">
    <property type="entry name" value="HTH_LYTTR"/>
    <property type="match status" value="1"/>
</dbReference>
<proteinExistence type="predicted"/>
<dbReference type="RefSeq" id="WP_381523027.1">
    <property type="nucleotide sequence ID" value="NZ_JBHULN010000006.1"/>
</dbReference>
<dbReference type="PANTHER" id="PTHR37299">
    <property type="entry name" value="TRANSCRIPTIONAL REGULATOR-RELATED"/>
    <property type="match status" value="1"/>
</dbReference>